<dbReference type="RefSeq" id="WP_345147980.1">
    <property type="nucleotide sequence ID" value="NZ_BAABEO010000006.1"/>
</dbReference>
<comment type="caution">
    <text evidence="2">The sequence shown here is derived from an EMBL/GenBank/DDBJ whole genome shotgun (WGS) entry which is preliminary data.</text>
</comment>
<dbReference type="Pfam" id="PF03009">
    <property type="entry name" value="GDPD"/>
    <property type="match status" value="1"/>
</dbReference>
<dbReference type="PANTHER" id="PTHR46211">
    <property type="entry name" value="GLYCEROPHOSPHORYL DIESTER PHOSPHODIESTERASE"/>
    <property type="match status" value="1"/>
</dbReference>
<proteinExistence type="predicted"/>
<dbReference type="Gene3D" id="3.20.20.190">
    <property type="entry name" value="Phosphatidylinositol (PI) phosphodiesterase"/>
    <property type="match status" value="1"/>
</dbReference>
<keyword evidence="3" id="KW-1185">Reference proteome</keyword>
<gene>
    <name evidence="2" type="ORF">GCM10023081_03350</name>
</gene>
<dbReference type="Proteomes" id="UP001500752">
    <property type="component" value="Unassembled WGS sequence"/>
</dbReference>
<dbReference type="PANTHER" id="PTHR46211:SF13">
    <property type="entry name" value="GLYCEROPHOSPHODIESTER PHOSPHODIESTERASE 1-RELATED"/>
    <property type="match status" value="1"/>
</dbReference>
<evidence type="ECO:0000313" key="3">
    <source>
        <dbReference type="Proteomes" id="UP001500752"/>
    </source>
</evidence>
<dbReference type="EMBL" id="BAABEO010000006">
    <property type="protein sequence ID" value="GAA3668147.1"/>
    <property type="molecule type" value="Genomic_DNA"/>
</dbReference>
<accession>A0ABP7BRH2</accession>
<dbReference type="InterPro" id="IPR030395">
    <property type="entry name" value="GP_PDE_dom"/>
</dbReference>
<reference evidence="3" key="1">
    <citation type="journal article" date="2019" name="Int. J. Syst. Evol. Microbiol.">
        <title>The Global Catalogue of Microorganisms (GCM) 10K type strain sequencing project: providing services to taxonomists for standard genome sequencing and annotation.</title>
        <authorList>
            <consortium name="The Broad Institute Genomics Platform"/>
            <consortium name="The Broad Institute Genome Sequencing Center for Infectious Disease"/>
            <person name="Wu L."/>
            <person name="Ma J."/>
        </authorList>
    </citation>
    <scope>NUCLEOTIDE SEQUENCE [LARGE SCALE GENOMIC DNA]</scope>
    <source>
        <strain evidence="3">JCM 30742</strain>
    </source>
</reference>
<organism evidence="2 3">
    <name type="scientific">Arthrobacter ginkgonis</name>
    <dbReference type="NCBI Taxonomy" id="1630594"/>
    <lineage>
        <taxon>Bacteria</taxon>
        <taxon>Bacillati</taxon>
        <taxon>Actinomycetota</taxon>
        <taxon>Actinomycetes</taxon>
        <taxon>Micrococcales</taxon>
        <taxon>Micrococcaceae</taxon>
        <taxon>Arthrobacter</taxon>
    </lineage>
</organism>
<dbReference type="SUPFAM" id="SSF51695">
    <property type="entry name" value="PLC-like phosphodiesterases"/>
    <property type="match status" value="1"/>
</dbReference>
<feature type="domain" description="GP-PDE" evidence="1">
    <location>
        <begin position="3"/>
        <end position="283"/>
    </location>
</feature>
<sequence>MKQLIYAHRGSSAAFAENTRAAFLQALADGADGVECDVHLTADHHVVCHHDPTVDRTSNGTGPVSAHTLEQLRALDFSGWKGAALPQAYGTPAEQVLTLAELVGLLRGAGREVGLAVELKHPSPFGRLLEEKVLSELKALGWDPEASRIGNVAVSFMSFDPGSVRHLLTTVPPAFVCQLVNNVDAEWVEEVLRVEPAGREEVVRTLAREAVAAVAQLDAGRVGIAGPGVGFVRRHPGLVRRWLEAGLVFRVWTVDRDADVDYLRDLGIQQLTSNRPAHVRARLGG</sequence>
<evidence type="ECO:0000313" key="2">
    <source>
        <dbReference type="EMBL" id="GAA3668147.1"/>
    </source>
</evidence>
<name>A0ABP7BRH2_9MICC</name>
<evidence type="ECO:0000259" key="1">
    <source>
        <dbReference type="PROSITE" id="PS51704"/>
    </source>
</evidence>
<protein>
    <submittedName>
        <fullName evidence="2">Glycerophosphodiester phosphodiesterase</fullName>
    </submittedName>
</protein>
<dbReference type="InterPro" id="IPR017946">
    <property type="entry name" value="PLC-like_Pdiesterase_TIM-brl"/>
</dbReference>
<dbReference type="PROSITE" id="PS51704">
    <property type="entry name" value="GP_PDE"/>
    <property type="match status" value="1"/>
</dbReference>